<dbReference type="Gene3D" id="3.30.450.40">
    <property type="match status" value="1"/>
</dbReference>
<reference evidence="3" key="2">
    <citation type="journal article" date="2021" name="Microorganisms">
        <title>Bacterial Dimethylsulfoniopropionate Biosynthesis in the East China Sea.</title>
        <authorList>
            <person name="Liu J."/>
            <person name="Zhang Y."/>
            <person name="Liu J."/>
            <person name="Zhong H."/>
            <person name="Williams B.T."/>
            <person name="Zheng Y."/>
            <person name="Curson A.R.J."/>
            <person name="Sun C."/>
            <person name="Sun H."/>
            <person name="Song D."/>
            <person name="Wagner Mackenzie B."/>
            <person name="Bermejo Martinez A."/>
            <person name="Todd J.D."/>
            <person name="Zhang X.H."/>
        </authorList>
    </citation>
    <scope>NUCLEOTIDE SEQUENCE</scope>
    <source>
        <strain evidence="3">AESS21</strain>
    </source>
</reference>
<reference evidence="3" key="1">
    <citation type="submission" date="2018-08" db="EMBL/GenBank/DDBJ databases">
        <authorList>
            <person name="Jin W."/>
            <person name="Wang H."/>
            <person name="Yang Y."/>
            <person name="Li M."/>
            <person name="Liu J."/>
        </authorList>
    </citation>
    <scope>NUCLEOTIDE SEQUENCE</scope>
    <source>
        <strain evidence="3">AESS21</strain>
    </source>
</reference>
<dbReference type="InterPro" id="IPR009057">
    <property type="entry name" value="Homeodomain-like_sf"/>
</dbReference>
<evidence type="ECO:0000313" key="4">
    <source>
        <dbReference type="Proteomes" id="UP000705379"/>
    </source>
</evidence>
<proteinExistence type="predicted"/>
<dbReference type="RefSeq" id="WP_246542459.1">
    <property type="nucleotide sequence ID" value="NZ_QTKU01000005.1"/>
</dbReference>
<evidence type="ECO:0000313" key="3">
    <source>
        <dbReference type="EMBL" id="MBS8262452.1"/>
    </source>
</evidence>
<feature type="domain" description="GAF" evidence="1">
    <location>
        <begin position="68"/>
        <end position="199"/>
    </location>
</feature>
<evidence type="ECO:0000259" key="1">
    <source>
        <dbReference type="Pfam" id="PF01590"/>
    </source>
</evidence>
<dbReference type="SUPFAM" id="SSF46689">
    <property type="entry name" value="Homeodomain-like"/>
    <property type="match status" value="1"/>
</dbReference>
<evidence type="ECO:0000259" key="2">
    <source>
        <dbReference type="Pfam" id="PF02954"/>
    </source>
</evidence>
<dbReference type="InterPro" id="IPR002197">
    <property type="entry name" value="HTH_Fis"/>
</dbReference>
<name>A0A944CH20_9HYPH</name>
<comment type="caution">
    <text evidence="3">The sequence shown here is derived from an EMBL/GenBank/DDBJ whole genome shotgun (WGS) entry which is preliminary data.</text>
</comment>
<dbReference type="AlphaFoldDB" id="A0A944CH20"/>
<organism evidence="3 4">
    <name type="scientific">Roseibium polysiphoniae</name>
    <dbReference type="NCBI Taxonomy" id="2571221"/>
    <lineage>
        <taxon>Bacteria</taxon>
        <taxon>Pseudomonadati</taxon>
        <taxon>Pseudomonadota</taxon>
        <taxon>Alphaproteobacteria</taxon>
        <taxon>Hyphomicrobiales</taxon>
        <taxon>Stappiaceae</taxon>
        <taxon>Roseibium</taxon>
    </lineage>
</organism>
<gene>
    <name evidence="3" type="ORF">DYI23_19665</name>
</gene>
<sequence>MAIASTTASHVEAVASTVHNSVNATTSVVAASWRRSMVYYGLDPARRSAANRTTHHELALAREENGSLLEIARPNLQRLFQTAGKAGCCVALTNADGLILEANSTEADRRNFEEWGLTEGALWNEANEGTNGIGTCLAENRPVIIFQNQHFRAQNTAMSCMGAPIYDPSGEITAVLDISSCRTDLTPSFAQVLGSVVTDSARAVESDLFRSAFPQARIVVAQGHGASGVSLLAVDEDDLLIGATRLARRNLGITSRTLAEMPSLGELVGGRAAAARDLARAEKTEIRRALAHCKGNVAAAARDLGISRATMYRRMNQHGLLSER</sequence>
<feature type="domain" description="DNA binding HTH" evidence="2">
    <location>
        <begin position="278"/>
        <end position="317"/>
    </location>
</feature>
<dbReference type="Pfam" id="PF01590">
    <property type="entry name" value="GAF"/>
    <property type="match status" value="1"/>
</dbReference>
<protein>
    <submittedName>
        <fullName evidence="3">Sigma-54-dependent Fis family transcriptional regulator</fullName>
    </submittedName>
</protein>
<dbReference type="GO" id="GO:0043565">
    <property type="term" value="F:sequence-specific DNA binding"/>
    <property type="evidence" value="ECO:0007669"/>
    <property type="project" value="InterPro"/>
</dbReference>
<accession>A0A944CH20</accession>
<dbReference type="PRINTS" id="PR01590">
    <property type="entry name" value="HTHFIS"/>
</dbReference>
<dbReference type="EMBL" id="QTKU01000005">
    <property type="protein sequence ID" value="MBS8262452.1"/>
    <property type="molecule type" value="Genomic_DNA"/>
</dbReference>
<dbReference type="SUPFAM" id="SSF55781">
    <property type="entry name" value="GAF domain-like"/>
    <property type="match status" value="1"/>
</dbReference>
<dbReference type="Proteomes" id="UP000705379">
    <property type="component" value="Unassembled WGS sequence"/>
</dbReference>
<dbReference type="Gene3D" id="1.10.10.60">
    <property type="entry name" value="Homeodomain-like"/>
    <property type="match status" value="1"/>
</dbReference>
<dbReference type="InterPro" id="IPR003018">
    <property type="entry name" value="GAF"/>
</dbReference>
<dbReference type="Pfam" id="PF02954">
    <property type="entry name" value="HTH_8"/>
    <property type="match status" value="1"/>
</dbReference>
<dbReference type="InterPro" id="IPR029016">
    <property type="entry name" value="GAF-like_dom_sf"/>
</dbReference>